<comment type="caution">
    <text evidence="3">The sequence shown here is derived from an EMBL/GenBank/DDBJ whole genome shotgun (WGS) entry which is preliminary data.</text>
</comment>
<dbReference type="PANTHER" id="PTHR19303:SF73">
    <property type="entry name" value="PROTEIN PDC2"/>
    <property type="match status" value="1"/>
</dbReference>
<dbReference type="Proteomes" id="UP000750522">
    <property type="component" value="Unassembled WGS sequence"/>
</dbReference>
<feature type="compositionally biased region" description="Basic and acidic residues" evidence="1">
    <location>
        <begin position="367"/>
        <end position="386"/>
    </location>
</feature>
<proteinExistence type="predicted"/>
<dbReference type="InterPro" id="IPR050863">
    <property type="entry name" value="CenT-Element_Derived"/>
</dbReference>
<dbReference type="GO" id="GO:0003677">
    <property type="term" value="F:DNA binding"/>
    <property type="evidence" value="ECO:0007669"/>
    <property type="project" value="TreeGrafter"/>
</dbReference>
<dbReference type="Pfam" id="PF03184">
    <property type="entry name" value="DDE_1"/>
    <property type="match status" value="1"/>
</dbReference>
<dbReference type="AlphaFoldDB" id="A0A9P5KUC6"/>
<reference evidence="3" key="2">
    <citation type="submission" date="2020-01" db="EMBL/GenBank/DDBJ databases">
        <authorList>
            <person name="Perkins V."/>
            <person name="Lessard M.-H."/>
            <person name="Dugat-Bony E."/>
            <person name="Frenette M."/>
            <person name="Labrie S."/>
        </authorList>
    </citation>
    <scope>NUCLEOTIDE SEQUENCE</scope>
    <source>
        <strain evidence="3">LMA-70</strain>
    </source>
</reference>
<name>A0A9P5KUC6_GEOCN</name>
<feature type="region of interest" description="Disordered" evidence="1">
    <location>
        <begin position="325"/>
        <end position="386"/>
    </location>
</feature>
<evidence type="ECO:0000313" key="3">
    <source>
        <dbReference type="EMBL" id="KAF5100382.1"/>
    </source>
</evidence>
<organism evidence="3 4">
    <name type="scientific">Geotrichum candidum</name>
    <name type="common">Oospora lactis</name>
    <name type="synonym">Dipodascus geotrichum</name>
    <dbReference type="NCBI Taxonomy" id="1173061"/>
    <lineage>
        <taxon>Eukaryota</taxon>
        <taxon>Fungi</taxon>
        <taxon>Dikarya</taxon>
        <taxon>Ascomycota</taxon>
        <taxon>Saccharomycotina</taxon>
        <taxon>Dipodascomycetes</taxon>
        <taxon>Dipodascales</taxon>
        <taxon>Dipodascaceae</taxon>
        <taxon>Geotrichum</taxon>
    </lineage>
</organism>
<protein>
    <recommendedName>
        <fullName evidence="2">DDE-1 domain-containing protein</fullName>
    </recommendedName>
</protein>
<evidence type="ECO:0000259" key="2">
    <source>
        <dbReference type="Pfam" id="PF03184"/>
    </source>
</evidence>
<sequence>MTKNYARRDVFCLDEIALLWKLIPSKPPEIEEVRGIKRFKARVTATLCCNASGDEKLPLWVIGYSKFPTAFRNAGVAVKALDFEWKHNGIAWMTTSIMEEWLLWFDDIMEGRNVLLLLDRFNPHLTAVANIRATVGFKNTTIQWLPNVATGRYNPYEHGITPAVKALYRRSLLKFSIHYYELFQDPMRKMNVLRALRWLTTAWAHDLNPDIIKTGFEKAQLFKEDLEGQVPRRRGGRGSEDTAITSEPIAPQQRSLGARAPTSGNIALLQQRHSQHQLSGVSTTPVPSATQVETLGITLPSQHPFNLPHQFQGQHQAYHQNIQAARVGTEEPENERDSSNNNNATTTMTTTTNHPNGGESGAVVLSKKGDGRDGRVTSIGHDPRSDPDRYLTLAELIEDVQQLASRFASDQSMPFKLFLNPEEEEVVDCNDDILEQIASQFIGDRDAETDEENEPVRKVTWKEALDGLEALMQFEEQQPNGQIDVINVLHKHKRLIELRKT</sequence>
<reference evidence="3" key="1">
    <citation type="journal article" date="2020" name="Front. Microbiol.">
        <title>Phenotypic and Genetic Characterization of the Cheese Ripening Yeast Geotrichum candidum.</title>
        <authorList>
            <person name="Perkins V."/>
            <person name="Vignola S."/>
            <person name="Lessard M.H."/>
            <person name="Plante P.L."/>
            <person name="Corbeil J."/>
            <person name="Dugat-Bony E."/>
            <person name="Frenette M."/>
            <person name="Labrie S."/>
        </authorList>
    </citation>
    <scope>NUCLEOTIDE SEQUENCE</scope>
    <source>
        <strain evidence="3">LMA-70</strain>
    </source>
</reference>
<dbReference type="PANTHER" id="PTHR19303">
    <property type="entry name" value="TRANSPOSON"/>
    <property type="match status" value="1"/>
</dbReference>
<dbReference type="GO" id="GO:0005634">
    <property type="term" value="C:nucleus"/>
    <property type="evidence" value="ECO:0007669"/>
    <property type="project" value="TreeGrafter"/>
</dbReference>
<feature type="domain" description="DDE-1" evidence="2">
    <location>
        <begin position="40"/>
        <end position="216"/>
    </location>
</feature>
<gene>
    <name evidence="3" type="ORF">DV451_002609</name>
</gene>
<dbReference type="EMBL" id="QQZK01000048">
    <property type="protein sequence ID" value="KAF5100382.1"/>
    <property type="molecule type" value="Genomic_DNA"/>
</dbReference>
<accession>A0A9P5KUC6</accession>
<feature type="compositionally biased region" description="Low complexity" evidence="1">
    <location>
        <begin position="340"/>
        <end position="353"/>
    </location>
</feature>
<dbReference type="InterPro" id="IPR004875">
    <property type="entry name" value="DDE_SF_endonuclease_dom"/>
</dbReference>
<evidence type="ECO:0000256" key="1">
    <source>
        <dbReference type="SAM" id="MobiDB-lite"/>
    </source>
</evidence>
<evidence type="ECO:0000313" key="4">
    <source>
        <dbReference type="Proteomes" id="UP000750522"/>
    </source>
</evidence>